<evidence type="ECO:0000313" key="2">
    <source>
        <dbReference type="EMBL" id="RHF73845.1"/>
    </source>
</evidence>
<dbReference type="CDD" id="cd04182">
    <property type="entry name" value="GT_2_like_f"/>
    <property type="match status" value="1"/>
</dbReference>
<dbReference type="NCBIfam" id="TIGR03172">
    <property type="entry name" value="selenium cofactor biosynthesis protein YqeC"/>
    <property type="match status" value="1"/>
</dbReference>
<dbReference type="PANTHER" id="PTHR43777">
    <property type="entry name" value="MOLYBDENUM COFACTOR CYTIDYLYLTRANSFERASE"/>
    <property type="match status" value="1"/>
</dbReference>
<dbReference type="Gene3D" id="3.90.550.10">
    <property type="entry name" value="Spore Coat Polysaccharide Biosynthesis Protein SpsA, Chain A"/>
    <property type="match status" value="1"/>
</dbReference>
<evidence type="ECO:0000259" key="1">
    <source>
        <dbReference type="Pfam" id="PF12804"/>
    </source>
</evidence>
<reference evidence="2 3" key="1">
    <citation type="submission" date="2018-08" db="EMBL/GenBank/DDBJ databases">
        <title>A genome reference for cultivated species of the human gut microbiota.</title>
        <authorList>
            <person name="Zou Y."/>
            <person name="Xue W."/>
            <person name="Luo G."/>
        </authorList>
    </citation>
    <scope>NUCLEOTIDE SEQUENCE [LARGE SCALE GENOMIC DNA]</scope>
    <source>
        <strain evidence="2 3">AM25-1</strain>
    </source>
</reference>
<dbReference type="InterPro" id="IPR025877">
    <property type="entry name" value="MobA-like_NTP_Trfase"/>
</dbReference>
<protein>
    <submittedName>
        <fullName evidence="2">Putative selenium-dependent hydroxylase accessory protein YqeC</fullName>
    </submittedName>
</protein>
<name>A0A414PZ50_FUSMR</name>
<dbReference type="InterPro" id="IPR029044">
    <property type="entry name" value="Nucleotide-diphossugar_trans"/>
</dbReference>
<gene>
    <name evidence="2" type="primary">yqeC</name>
    <name evidence="2" type="ORF">DW663_03400</name>
</gene>
<dbReference type="SUPFAM" id="SSF53448">
    <property type="entry name" value="Nucleotide-diphospho-sugar transferases"/>
    <property type="match status" value="1"/>
</dbReference>
<dbReference type="Proteomes" id="UP000284676">
    <property type="component" value="Unassembled WGS sequence"/>
</dbReference>
<organism evidence="2 3">
    <name type="scientific">Fusobacterium mortiferum</name>
    <dbReference type="NCBI Taxonomy" id="850"/>
    <lineage>
        <taxon>Bacteria</taxon>
        <taxon>Fusobacteriati</taxon>
        <taxon>Fusobacteriota</taxon>
        <taxon>Fusobacteriia</taxon>
        <taxon>Fusobacteriales</taxon>
        <taxon>Fusobacteriaceae</taxon>
        <taxon>Fusobacterium</taxon>
    </lineage>
</organism>
<dbReference type="Pfam" id="PF12804">
    <property type="entry name" value="NTP_transf_3"/>
    <property type="match status" value="1"/>
</dbReference>
<dbReference type="RefSeq" id="WP_118234091.1">
    <property type="nucleotide sequence ID" value="NZ_JADYUG010000006.1"/>
</dbReference>
<sequence>MLTKVFDIKKGDIITITGAGGKTSLMFSLARELSTLGRVLVTTTTKIFTPKIDEYEELILPNHKTKGLAKNIFIYGEKIENNKLHSLSYDKIFDLKKDFDYILIEGDGAKEKKIKAWNNTEPCIPSFSTKVIGIINLDILDLKLEENNIHRFELFKEKFNCYINKTVDENFLIDYIKLGDFFKNSPSSKKYIFLNGIDEENYLEKFSLTLEVCNQLKKDNSSYNFVLGSIHNNYIFKYIPTDAIVMASGYSKRMGKNKLQLPYRDTNLLGYTLEKLSFLPFYNIYVCGREDWVESLAKKFNYIYLENKNAHLGQSESVKLGVSNSSGEGIVFFTGDQPLLTKNSILKIYFEFLKYNYITIPRAEGERFSPVFFPKDKRKELLNLEGDTGGREVIKNSSLISFVDFPNKIEFLDIDTPEEYQNIISL</sequence>
<dbReference type="PANTHER" id="PTHR43777:SF1">
    <property type="entry name" value="MOLYBDENUM COFACTOR CYTIDYLYLTRANSFERASE"/>
    <property type="match status" value="1"/>
</dbReference>
<dbReference type="GO" id="GO:0016779">
    <property type="term" value="F:nucleotidyltransferase activity"/>
    <property type="evidence" value="ECO:0007669"/>
    <property type="project" value="UniProtKB-ARBA"/>
</dbReference>
<dbReference type="InterPro" id="IPR017587">
    <property type="entry name" value="YqeC"/>
</dbReference>
<accession>A0A414PZ50</accession>
<comment type="caution">
    <text evidence="2">The sequence shown here is derived from an EMBL/GenBank/DDBJ whole genome shotgun (WGS) entry which is preliminary data.</text>
</comment>
<evidence type="ECO:0000313" key="3">
    <source>
        <dbReference type="Proteomes" id="UP000284676"/>
    </source>
</evidence>
<dbReference type="Pfam" id="PF19842">
    <property type="entry name" value="YqeC"/>
    <property type="match status" value="1"/>
</dbReference>
<feature type="domain" description="MobA-like NTP transferase" evidence="1">
    <location>
        <begin position="243"/>
        <end position="396"/>
    </location>
</feature>
<proteinExistence type="predicted"/>
<dbReference type="AlphaFoldDB" id="A0A414PZ50"/>
<dbReference type="EMBL" id="QRHL01000003">
    <property type="protein sequence ID" value="RHF73845.1"/>
    <property type="molecule type" value="Genomic_DNA"/>
</dbReference>